<name>A0A0P1I6E2_9RHOB</name>
<protein>
    <submittedName>
        <fullName evidence="1">Uncharacterized protein</fullName>
    </submittedName>
</protein>
<dbReference type="AlphaFoldDB" id="A0A0P1I6E2"/>
<dbReference type="Proteomes" id="UP000051870">
    <property type="component" value="Unassembled WGS sequence"/>
</dbReference>
<reference evidence="2" key="1">
    <citation type="submission" date="2015-09" db="EMBL/GenBank/DDBJ databases">
        <authorList>
            <person name="Rodrigo-Torres Lidia"/>
            <person name="Arahal R.David."/>
        </authorList>
    </citation>
    <scope>NUCLEOTIDE SEQUENCE [LARGE SCALE GENOMIC DNA]</scope>
    <source>
        <strain evidence="2">CECT 7735</strain>
    </source>
</reference>
<proteinExistence type="predicted"/>
<gene>
    <name evidence="1" type="ORF">PH7735_01585</name>
</gene>
<dbReference type="EMBL" id="CYTW01000001">
    <property type="protein sequence ID" value="CUJ93294.1"/>
    <property type="molecule type" value="Genomic_DNA"/>
</dbReference>
<dbReference type="STRING" id="1715693.PH7735_01585"/>
<accession>A0A0P1I6E2</accession>
<evidence type="ECO:0000313" key="1">
    <source>
        <dbReference type="EMBL" id="CUJ93294.1"/>
    </source>
</evidence>
<evidence type="ECO:0000313" key="2">
    <source>
        <dbReference type="Proteomes" id="UP000051870"/>
    </source>
</evidence>
<keyword evidence="2" id="KW-1185">Reference proteome</keyword>
<organism evidence="1 2">
    <name type="scientific">Shimia thalassica</name>
    <dbReference type="NCBI Taxonomy" id="1715693"/>
    <lineage>
        <taxon>Bacteria</taxon>
        <taxon>Pseudomonadati</taxon>
        <taxon>Pseudomonadota</taxon>
        <taxon>Alphaproteobacteria</taxon>
        <taxon>Rhodobacterales</taxon>
        <taxon>Roseobacteraceae</taxon>
    </lineage>
</organism>
<sequence length="99" mass="10476">MSGFFEVGNYNGFGIFVCVCAGLAECLGSPQAQQFVGACIGFEVHFFIVSKLGFECVFAIVKGGHLRNPLQMLALNPVCTGDRIAARGLGTLATMPPMD</sequence>